<evidence type="ECO:0000313" key="3">
    <source>
        <dbReference type="Proteomes" id="UP000229227"/>
    </source>
</evidence>
<evidence type="ECO:0000259" key="1">
    <source>
        <dbReference type="Pfam" id="PF13860"/>
    </source>
</evidence>
<proteinExistence type="predicted"/>
<dbReference type="NCBIfam" id="TIGR04183">
    <property type="entry name" value="Por_Secre_tail"/>
    <property type="match status" value="1"/>
</dbReference>
<sequence length="542" mass="56890">MIITMTEKRLIYTGKASRQVGIFAMLRKALRCILLLSAVLILPSLVQGAPLVSVTDTPSNFVVSTAGTTHTISFVTVSSDTVARVTMGFKPGFTLSGVTLGTVTGLSTGTISVTGDTVIYSITNPNTVSATTACTIPLGNITNASICTTTYAVIVSTRTSADTIIDGPTQSNTFALLGNSFKITTTPQVLQAGETSSAIKVIACDVYGNTDVLFNDTVLLSGSSSSRQFSSNGSSWISASDTAILLTIGTGQFYYKDTSTGLVYVSVSRSGYTSYVQSVKIVGFLGSAIPPDTSVTVVISSAATTVTIPSGTFGSTICIAITDTPSSSAITNANNSTTTDQSLKLVSELGGTVREIAAFAVVCGVVDYSQPLDPQTGKSITITIPYSDVPAASGSLEDGLRICRLDESTEGWIILSDPQTINKSAKTVSKTISSFSVYRLISLGAAQNLSNVIVYPNPYEFARARDGTLKFINLPTQATIKIYNIAGELVRTIPKDDAVNRATWDGKNEFGEKVATGIYVYVISSPQDTQKRIGKIAVIASE</sequence>
<reference evidence="3" key="1">
    <citation type="submission" date="2017-09" db="EMBL/GenBank/DDBJ databases">
        <title>Depth-based differentiation of microbial function through sediment-hosted aquifers and enrichment of novel symbionts in the deep terrestrial subsurface.</title>
        <authorList>
            <person name="Probst A.J."/>
            <person name="Ladd B."/>
            <person name="Jarett J.K."/>
            <person name="Geller-Mcgrath D.E."/>
            <person name="Sieber C.M.K."/>
            <person name="Emerson J.B."/>
            <person name="Anantharaman K."/>
            <person name="Thomas B.C."/>
            <person name="Malmstrom R."/>
            <person name="Stieglmeier M."/>
            <person name="Klingl A."/>
            <person name="Woyke T."/>
            <person name="Ryan C.M."/>
            <person name="Banfield J.F."/>
        </authorList>
    </citation>
    <scope>NUCLEOTIDE SEQUENCE [LARGE SCALE GENOMIC DNA]</scope>
</reference>
<accession>A0A2M6ZFW6</accession>
<dbReference type="Gene3D" id="2.60.40.4070">
    <property type="match status" value="1"/>
</dbReference>
<name>A0A2M6ZFW6_9BACT</name>
<dbReference type="EMBL" id="PEWN01000082">
    <property type="protein sequence ID" value="PIU51279.1"/>
    <property type="molecule type" value="Genomic_DNA"/>
</dbReference>
<dbReference type="InterPro" id="IPR025965">
    <property type="entry name" value="FlgD/Vpr_Ig-like"/>
</dbReference>
<organism evidence="2 3">
    <name type="scientific">Candidatus Desantisbacteria bacterium CG07_land_8_20_14_0_80_39_15</name>
    <dbReference type="NCBI Taxonomy" id="1974549"/>
    <lineage>
        <taxon>Bacteria</taxon>
        <taxon>Candidatus Desantisiibacteriota</taxon>
    </lineage>
</organism>
<evidence type="ECO:0000313" key="2">
    <source>
        <dbReference type="EMBL" id="PIU51279.1"/>
    </source>
</evidence>
<dbReference type="AlphaFoldDB" id="A0A2M6ZFW6"/>
<comment type="caution">
    <text evidence="2">The sequence shown here is derived from an EMBL/GenBank/DDBJ whole genome shotgun (WGS) entry which is preliminary data.</text>
</comment>
<feature type="domain" description="FlgD/Vpr Ig-like" evidence="1">
    <location>
        <begin position="477"/>
        <end position="524"/>
    </location>
</feature>
<dbReference type="Proteomes" id="UP000229227">
    <property type="component" value="Unassembled WGS sequence"/>
</dbReference>
<dbReference type="Pfam" id="PF13860">
    <property type="entry name" value="FlgD_ig"/>
    <property type="match status" value="1"/>
</dbReference>
<gene>
    <name evidence="2" type="ORF">COS91_05290</name>
</gene>
<protein>
    <recommendedName>
        <fullName evidence="1">FlgD/Vpr Ig-like domain-containing protein</fullName>
    </recommendedName>
</protein>
<dbReference type="InterPro" id="IPR026444">
    <property type="entry name" value="Secre_tail"/>
</dbReference>